<dbReference type="PANTHER" id="PTHR11941:SF171">
    <property type="entry name" value="SD19268P"/>
    <property type="match status" value="1"/>
</dbReference>
<dbReference type="FunFam" id="1.10.12.10:FF:000001">
    <property type="entry name" value="Probable enoyl-CoA hydratase, mitochondrial"/>
    <property type="match status" value="1"/>
</dbReference>
<comment type="caution">
    <text evidence="4">The sequence shown here is derived from an EMBL/GenBank/DDBJ whole genome shotgun (WGS) entry which is preliminary data.</text>
</comment>
<dbReference type="GO" id="GO:0016836">
    <property type="term" value="F:hydro-lyase activity"/>
    <property type="evidence" value="ECO:0007669"/>
    <property type="project" value="UniProtKB-ARBA"/>
</dbReference>
<gene>
    <name evidence="4" type="ORF">MKK02DRAFT_35126</name>
</gene>
<dbReference type="PROSITE" id="PS00166">
    <property type="entry name" value="ENOYL_COA_HYDRATASE"/>
    <property type="match status" value="1"/>
</dbReference>
<keyword evidence="2" id="KW-0456">Lyase</keyword>
<evidence type="ECO:0000256" key="2">
    <source>
        <dbReference type="ARBA" id="ARBA00023239"/>
    </source>
</evidence>
<dbReference type="Proteomes" id="UP001164286">
    <property type="component" value="Unassembled WGS sequence"/>
</dbReference>
<dbReference type="InterPro" id="IPR018376">
    <property type="entry name" value="Enoyl-CoA_hyd/isom_CS"/>
</dbReference>
<dbReference type="SUPFAM" id="SSF52096">
    <property type="entry name" value="ClpP/crotonase"/>
    <property type="match status" value="1"/>
</dbReference>
<comment type="similarity">
    <text evidence="1 3">Belongs to the enoyl-CoA hydratase/isomerase family.</text>
</comment>
<dbReference type="InterPro" id="IPR001753">
    <property type="entry name" value="Enoyl-CoA_hydra/iso"/>
</dbReference>
<dbReference type="Gene3D" id="1.10.12.10">
    <property type="entry name" value="Lyase 2-enoyl-coa Hydratase, Chain A, domain 2"/>
    <property type="match status" value="1"/>
</dbReference>
<dbReference type="GO" id="GO:0006635">
    <property type="term" value="P:fatty acid beta-oxidation"/>
    <property type="evidence" value="ECO:0007669"/>
    <property type="project" value="TreeGrafter"/>
</dbReference>
<dbReference type="Pfam" id="PF00378">
    <property type="entry name" value="ECH_1"/>
    <property type="match status" value="1"/>
</dbReference>
<sequence>MLSLPVRRGAVRLPARLGRHHLHNPSSPPHAYLQPLIASLPASETSEELESVMSLIMDRKETRNALSGRMVAELREGIAKVSADRSARVLLLHTPHPNVFCSGADLRERLTMSPSAVSSFLTSLRSMLAELEALSIPTIAVIDGPGLGGGCELSLGCDLRIGGSGAILALPEAKLGIVPGAGGTQRMAKLIGGARTKELVYTGRRIGGEEAERMGILNFLARSPETAFSQALLTCRQIVTSAPLSLAVAKKAIDAAPYLPLEEGLTLERELYDSLLGTEDRMEGLKAFKDKRRAKFLGR</sequence>
<dbReference type="PANTHER" id="PTHR11941">
    <property type="entry name" value="ENOYL-COA HYDRATASE-RELATED"/>
    <property type="match status" value="1"/>
</dbReference>
<dbReference type="EMBL" id="JAKWFO010000001">
    <property type="protein sequence ID" value="KAI9639718.1"/>
    <property type="molecule type" value="Genomic_DNA"/>
</dbReference>
<organism evidence="4 5">
    <name type="scientific">Dioszegia hungarica</name>
    <dbReference type="NCBI Taxonomy" id="4972"/>
    <lineage>
        <taxon>Eukaryota</taxon>
        <taxon>Fungi</taxon>
        <taxon>Dikarya</taxon>
        <taxon>Basidiomycota</taxon>
        <taxon>Agaricomycotina</taxon>
        <taxon>Tremellomycetes</taxon>
        <taxon>Tremellales</taxon>
        <taxon>Bulleribasidiaceae</taxon>
        <taxon>Dioszegia</taxon>
    </lineage>
</organism>
<evidence type="ECO:0000256" key="1">
    <source>
        <dbReference type="ARBA" id="ARBA00005254"/>
    </source>
</evidence>
<evidence type="ECO:0000256" key="3">
    <source>
        <dbReference type="RuleBase" id="RU003707"/>
    </source>
</evidence>
<dbReference type="GeneID" id="77728295"/>
<dbReference type="InterPro" id="IPR014748">
    <property type="entry name" value="Enoyl-CoA_hydra_C"/>
</dbReference>
<dbReference type="RefSeq" id="XP_052949495.1">
    <property type="nucleotide sequence ID" value="XM_053089090.1"/>
</dbReference>
<reference evidence="4" key="1">
    <citation type="journal article" date="2022" name="G3 (Bethesda)">
        <title>High quality genome of the basidiomycete yeast Dioszegia hungarica PDD-24b-2 isolated from cloud water.</title>
        <authorList>
            <person name="Jarrige D."/>
            <person name="Haridas S."/>
            <person name="Bleykasten-Grosshans C."/>
            <person name="Joly M."/>
            <person name="Nadalig T."/>
            <person name="Sancelme M."/>
            <person name="Vuilleumier S."/>
            <person name="Grigoriev I.V."/>
            <person name="Amato P."/>
            <person name="Bringel F."/>
        </authorList>
    </citation>
    <scope>NUCLEOTIDE SEQUENCE</scope>
    <source>
        <strain evidence="4">PDD-24b-2</strain>
    </source>
</reference>
<evidence type="ECO:0000313" key="5">
    <source>
        <dbReference type="Proteomes" id="UP001164286"/>
    </source>
</evidence>
<dbReference type="FunFam" id="3.90.226.10:FF:000009">
    <property type="entry name" value="Carnitinyl-CoA dehydratase"/>
    <property type="match status" value="1"/>
</dbReference>
<accession>A0AA38LY94</accession>
<evidence type="ECO:0000313" key="4">
    <source>
        <dbReference type="EMBL" id="KAI9639718.1"/>
    </source>
</evidence>
<name>A0AA38LY94_9TREE</name>
<dbReference type="GO" id="GO:0005739">
    <property type="term" value="C:mitochondrion"/>
    <property type="evidence" value="ECO:0007669"/>
    <property type="project" value="TreeGrafter"/>
</dbReference>
<protein>
    <submittedName>
        <fullName evidence="4">ClpP/crotonase-like domain-containing protein</fullName>
    </submittedName>
</protein>
<keyword evidence="5" id="KW-1185">Reference proteome</keyword>
<dbReference type="InterPro" id="IPR029045">
    <property type="entry name" value="ClpP/crotonase-like_dom_sf"/>
</dbReference>
<dbReference type="AlphaFoldDB" id="A0AA38LY94"/>
<dbReference type="Gene3D" id="3.90.226.10">
    <property type="entry name" value="2-enoyl-CoA Hydratase, Chain A, domain 1"/>
    <property type="match status" value="1"/>
</dbReference>
<dbReference type="CDD" id="cd06558">
    <property type="entry name" value="crotonase-like"/>
    <property type="match status" value="1"/>
</dbReference>
<proteinExistence type="inferred from homology"/>